<evidence type="ECO:0000256" key="6">
    <source>
        <dbReference type="PROSITE-ProRule" id="PRU00782"/>
    </source>
</evidence>
<feature type="domain" description="J" evidence="8">
    <location>
        <begin position="1647"/>
        <end position="1705"/>
    </location>
</feature>
<dbReference type="KEGG" id="gsl:Gasu_00710"/>
<dbReference type="InterPro" id="IPR036961">
    <property type="entry name" value="Kinesin_motor_dom_sf"/>
</dbReference>
<feature type="region of interest" description="Actin-binding" evidence="6">
    <location>
        <begin position="949"/>
        <end position="971"/>
    </location>
</feature>
<dbReference type="CDD" id="cd00124">
    <property type="entry name" value="MYSc"/>
    <property type="match status" value="1"/>
</dbReference>
<evidence type="ECO:0000256" key="2">
    <source>
        <dbReference type="ARBA" id="ARBA00022840"/>
    </source>
</evidence>
<organism evidence="10 11">
    <name type="scientific">Galdieria sulphuraria</name>
    <name type="common">Red alga</name>
    <dbReference type="NCBI Taxonomy" id="130081"/>
    <lineage>
        <taxon>Eukaryota</taxon>
        <taxon>Rhodophyta</taxon>
        <taxon>Bangiophyceae</taxon>
        <taxon>Galdieriales</taxon>
        <taxon>Galdieriaceae</taxon>
        <taxon>Galdieria</taxon>
    </lineage>
</organism>
<sequence>MNKSEHESIQDFFQEDEKRKNEDSTEIFQSKGNPILSESFVQDCSDEGFALARELSKWTTERNTFVFDEKDENATCWINIQSEVSKEPNNNILSSSASGSAYPSTVVNPSSVINSFFSTHSNVAQSKFPDSLYKPVEPENSFYETGNRGQQREKNCPLWKDGLTAKEIMKEDCNGLVNCSSYLGIDKSFTEELKNSNVEATQERALSMNSVTRIEKHSTFSTSNKFSQSSEEHFNRVIIWYPNLEGSWSLGFLTSTGEVLDLKGNTVSSSTTARSEGFNDTKRYHLFHEDDLEDFDDAVELRSLHEAPILDLLRRRYTSEKIYTCVGGEALLVSINPYCPIPGLFNESTMERIFSNQLLGCSFQPHIFSMADAAYRNMLKSKTPQSLIISGESGAGKTEACKFILKYLVFLNDRERSYSSTCSMCKLYGLDSSNNSADDFSNVLVRSRIISEKLLHANPVLEAFGNARTSLNSNSSRFGKLIQIFYCLETGHILSARVRQFLFEKSRVSCASHRFGERNYHIFYQMIAGASPNERQSWLLADSVTCYRYLHGTAASSLNRKEDSLDFERTKTSMLSLGLRQEEMERIFSILSGILALGNVDFICDESETCLLRNPSVLETVCKLLMLDATELSHALTTTAVIVRGERFERRRSVDQATHARDALAKHIYEMVFEYLVCRLNQLLDPSTYLPQQEGTLKLPIDSLVHDQLRNSELSVLEDSTHISFLAILDQSGFEVTCDNSLEQLLINYSNEKLQQQFNDRISQCERQIYDEEDVPFNMHDMSNDDCQNRLDALERRPLGLLHLLDEECLAPRGTDDRFLQKLYDTLQSSSEEYKSFIRISELGRSRGEFLFRHFAGDVVYHTRDIVLKNRDHLHGDLVQVLKNSSNPIFLANSWMFEESDNFSTVRQTASSSFFESSFDMSRNGPFETSSFGSSPLTSTVLSQFRPQLAILMEILSSTSPRYVRCLKPNSRMRPREFIGKDVLRQLECSGVFEYVRLRRIGLPVRVPHDDFFYRFKNILYGIDIGTQNVTLEFLLERIVARADTIFDKRYAIGRSKVFVSDELYKYLEHMRFGTFTTAAIRIQKQWKMCLLRREFLILRHRVIFAQSLIRCRGPRNTFLRVKCSCKRIEAVYLMWQTKIEYERLRNATLVFQKLTRRWIACNLERLKVIRAATVIQRHFRSYWIQRRHRACVRIQRLWRSYLALRYYLKLKRSAIKIEAFWRCHLQRKQFLILCKTAVLLQTLWRMTCKRKTFLQMHRSVLYVQSQRRMVVSRVYFLSLLRAACEIQSFFRRYLARKQFTKICEATRLIQRRFRRYMAAQRILANIRGYLERKHYLTKIHSILTMQRLVRRWFARKFFSYLYDISLHQFSAAPVSSHVLVVGAQGVGKSSLINLMFGRKVVPVIGVDFQCDSLETSVISDAIEVSGPKLVTDLSSSTGVRVDQVRELSNVHVRAISLPGLTLLDTVGLYDIFSAQALVSHLRELPPINITSVIFVDRFDSYRIPEESLRALAIAFGPQIFERTIFSFTHADAPLKKNVKPEHVLQVKIAALSNVVQRITTELLDGCSLDSILSEVNNDGIPVCLFDTSEFTFDWRVDNPLNFASLRRLVSELLRQSRLCYVWSNVSYRSENLSHSLMKKRSGNYYSYFHTLGVSPSATFEEIRRTYRRLVLKYHPDRNRGMGTENVAQFRRIVQAYQALNEYYKGPDENVSDVWWNEEMLLSFCFEVSLQTSHGKYFHCSEDDPLLTCQKLSEVDFWSGKVTDDSRFIIWFVPCSKLGKFAISTLNGRFLTLDRNHHLVLQRPPAYVFRDGCLNEEVFEMPAFLFSLKFFPGKGFVTIKAPNGRFVSATKKDNLLIADRTKAKGWEIFSWRLNPSFRHPCYTFDDIVHNQFVAIVHSNNGLFWESDTKLKRIRTRGQQMETAERILFEFCGFKASSESNARFPEYRLRCGDGRVICAGKDGRVITVQTWERSQESLLLQRGRLVSRFSLQFKDRGRVVFSYSSNYEDMFLCCDERRGILSSRLTKDETLVTFVLSFLFEDYETIRRIDYLAKDTSISETESMVSENS</sequence>
<dbReference type="Gene3D" id="1.10.287.110">
    <property type="entry name" value="DnaJ domain"/>
    <property type="match status" value="1"/>
</dbReference>
<dbReference type="eggNOG" id="KOG0160">
    <property type="taxonomic scope" value="Eukaryota"/>
</dbReference>
<dbReference type="Pfam" id="PF00226">
    <property type="entry name" value="DnaJ"/>
    <property type="match status" value="1"/>
</dbReference>
<dbReference type="SUPFAM" id="SSF52540">
    <property type="entry name" value="P-loop containing nucleoside triphosphate hydrolases"/>
    <property type="match status" value="3"/>
</dbReference>
<dbReference type="SMART" id="SM00271">
    <property type="entry name" value="DnaJ"/>
    <property type="match status" value="1"/>
</dbReference>
<evidence type="ECO:0000256" key="3">
    <source>
        <dbReference type="ARBA" id="ARBA00023123"/>
    </source>
</evidence>
<dbReference type="SUPFAM" id="SSF46565">
    <property type="entry name" value="Chaperone J-domain"/>
    <property type="match status" value="1"/>
</dbReference>
<evidence type="ECO:0000259" key="8">
    <source>
        <dbReference type="PROSITE" id="PS50076"/>
    </source>
</evidence>
<dbReference type="Gene3D" id="1.20.58.530">
    <property type="match status" value="1"/>
</dbReference>
<dbReference type="RefSeq" id="XP_005709224.1">
    <property type="nucleotide sequence ID" value="XM_005709167.1"/>
</dbReference>
<comment type="similarity">
    <text evidence="6">Belongs to the TRAFAC class myosin-kinesin ATPase superfamily. Myosin family.</text>
</comment>
<dbReference type="GO" id="GO:0005737">
    <property type="term" value="C:cytoplasm"/>
    <property type="evidence" value="ECO:0007669"/>
    <property type="project" value="TreeGrafter"/>
</dbReference>
<dbReference type="Pfam" id="PF00063">
    <property type="entry name" value="Myosin_head"/>
    <property type="match status" value="2"/>
</dbReference>
<dbReference type="PANTHER" id="PTHR13140">
    <property type="entry name" value="MYOSIN"/>
    <property type="match status" value="1"/>
</dbReference>
<feature type="domain" description="Myosin motor" evidence="9">
    <location>
        <begin position="293"/>
        <end position="1073"/>
    </location>
</feature>
<dbReference type="PRINTS" id="PR00193">
    <property type="entry name" value="MYOSINHEAVY"/>
</dbReference>
<dbReference type="eggNOG" id="KOG0714">
    <property type="taxonomic scope" value="Eukaryota"/>
</dbReference>
<dbReference type="PROSITE" id="PS50096">
    <property type="entry name" value="IQ"/>
    <property type="match status" value="5"/>
</dbReference>
<dbReference type="CDD" id="cd00257">
    <property type="entry name" value="beta-trefoil_FSCN-like"/>
    <property type="match status" value="1"/>
</dbReference>
<dbReference type="InterPro" id="IPR001609">
    <property type="entry name" value="Myosin_head_motor_dom-like"/>
</dbReference>
<keyword evidence="2 6" id="KW-0067">ATP-binding</keyword>
<dbReference type="InterPro" id="IPR003593">
    <property type="entry name" value="AAA+_ATPase"/>
</dbReference>
<dbReference type="Gene3D" id="1.20.5.190">
    <property type="match status" value="3"/>
</dbReference>
<dbReference type="InterPro" id="IPR000048">
    <property type="entry name" value="IQ_motif_EF-hand-BS"/>
</dbReference>
<dbReference type="PRINTS" id="PR00625">
    <property type="entry name" value="JDOMAIN"/>
</dbReference>
<gene>
    <name evidence="10" type="ORF">Gasu_00710</name>
</gene>
<keyword evidence="11" id="KW-1185">Reference proteome</keyword>
<dbReference type="Gene3D" id="2.80.10.50">
    <property type="match status" value="1"/>
</dbReference>
<dbReference type="InterPro" id="IPR036869">
    <property type="entry name" value="J_dom_sf"/>
</dbReference>
<keyword evidence="1 6" id="KW-0547">Nucleotide-binding</keyword>
<dbReference type="GO" id="GO:0016020">
    <property type="term" value="C:membrane"/>
    <property type="evidence" value="ECO:0007669"/>
    <property type="project" value="TreeGrafter"/>
</dbReference>
<reference evidence="11" key="1">
    <citation type="journal article" date="2013" name="Science">
        <title>Gene transfer from bacteria and archaea facilitated evolution of an extremophilic eukaryote.</title>
        <authorList>
            <person name="Schonknecht G."/>
            <person name="Chen W.H."/>
            <person name="Ternes C.M."/>
            <person name="Barbier G.G."/>
            <person name="Shrestha R.P."/>
            <person name="Stanke M."/>
            <person name="Brautigam A."/>
            <person name="Baker B.J."/>
            <person name="Banfield J.F."/>
            <person name="Garavito R.M."/>
            <person name="Carr K."/>
            <person name="Wilkerson C."/>
            <person name="Rensing S.A."/>
            <person name="Gagneul D."/>
            <person name="Dickenson N.E."/>
            <person name="Oesterhelt C."/>
            <person name="Lercher M.J."/>
            <person name="Weber A.P."/>
        </authorList>
    </citation>
    <scope>NUCLEOTIDE SEQUENCE [LARGE SCALE GENOMIC DNA]</scope>
    <source>
        <strain evidence="11">074W</strain>
    </source>
</reference>
<feature type="binding site" evidence="6">
    <location>
        <begin position="391"/>
        <end position="398"/>
    </location>
    <ligand>
        <name>ATP</name>
        <dbReference type="ChEBI" id="CHEBI:30616"/>
    </ligand>
</feature>
<evidence type="ECO:0000313" key="10">
    <source>
        <dbReference type="EMBL" id="EME32704.1"/>
    </source>
</evidence>
<evidence type="ECO:0000259" key="9">
    <source>
        <dbReference type="PROSITE" id="PS51456"/>
    </source>
</evidence>
<evidence type="ECO:0000256" key="5">
    <source>
        <dbReference type="ARBA" id="ARBA00023203"/>
    </source>
</evidence>
<dbReference type="PROSITE" id="PS51456">
    <property type="entry name" value="MYOSIN_MOTOR"/>
    <property type="match status" value="1"/>
</dbReference>
<accession>M2Y9Z4</accession>
<dbReference type="InterPro" id="IPR027417">
    <property type="entry name" value="P-loop_NTPase"/>
</dbReference>
<evidence type="ECO:0000313" key="11">
    <source>
        <dbReference type="Proteomes" id="UP000030680"/>
    </source>
</evidence>
<dbReference type="EMBL" id="KB454484">
    <property type="protein sequence ID" value="EME32704.1"/>
    <property type="molecule type" value="Genomic_DNA"/>
</dbReference>
<dbReference type="GeneID" id="17091261"/>
<feature type="compositionally biased region" description="Basic and acidic residues" evidence="7">
    <location>
        <begin position="1"/>
        <end position="23"/>
    </location>
</feature>
<dbReference type="GO" id="GO:0005524">
    <property type="term" value="F:ATP binding"/>
    <property type="evidence" value="ECO:0007669"/>
    <property type="project" value="UniProtKB-UniRule"/>
</dbReference>
<dbReference type="InterPro" id="IPR001623">
    <property type="entry name" value="DnaJ_domain"/>
</dbReference>
<dbReference type="CDD" id="cd06257">
    <property type="entry name" value="DnaJ"/>
    <property type="match status" value="1"/>
</dbReference>
<dbReference type="Gene3D" id="3.40.50.300">
    <property type="entry name" value="P-loop containing nucleotide triphosphate hydrolases"/>
    <property type="match status" value="1"/>
</dbReference>
<protein>
    <submittedName>
        <fullName evidence="10">Myosin heavy chain</fullName>
    </submittedName>
</protein>
<keyword evidence="4 6" id="KW-0505">Motor protein</keyword>
<dbReference type="SMART" id="SM00382">
    <property type="entry name" value="AAA"/>
    <property type="match status" value="2"/>
</dbReference>
<dbReference type="OrthoDB" id="6108017at2759"/>
<evidence type="ECO:0000256" key="7">
    <source>
        <dbReference type="SAM" id="MobiDB-lite"/>
    </source>
</evidence>
<dbReference type="Gene3D" id="1.20.120.720">
    <property type="entry name" value="Myosin VI head, motor domain, U50 subdomain"/>
    <property type="match status" value="1"/>
</dbReference>
<feature type="region of interest" description="Disordered" evidence="7">
    <location>
        <begin position="1"/>
        <end position="24"/>
    </location>
</feature>
<dbReference type="Gramene" id="EME32704">
    <property type="protein sequence ID" value="EME32704"/>
    <property type="gene ID" value="Gasu_00710"/>
</dbReference>
<dbReference type="Gene3D" id="1.20.5.4820">
    <property type="match status" value="1"/>
</dbReference>
<dbReference type="PANTHER" id="PTHR13140:SF752">
    <property type="entry name" value="MYOSIN-M HEAVY CHAIN"/>
    <property type="match status" value="1"/>
</dbReference>
<dbReference type="SUPFAM" id="SSF50405">
    <property type="entry name" value="Actin-crosslinking proteins"/>
    <property type="match status" value="1"/>
</dbReference>
<dbReference type="PROSITE" id="PS50076">
    <property type="entry name" value="DNAJ_2"/>
    <property type="match status" value="1"/>
</dbReference>
<dbReference type="Gene3D" id="3.40.850.10">
    <property type="entry name" value="Kinesin motor domain"/>
    <property type="match status" value="1"/>
</dbReference>
<name>M2Y9Z4_GALSU</name>
<evidence type="ECO:0000256" key="4">
    <source>
        <dbReference type="ARBA" id="ARBA00023175"/>
    </source>
</evidence>
<proteinExistence type="inferred from homology"/>
<evidence type="ECO:0000256" key="1">
    <source>
        <dbReference type="ARBA" id="ARBA00022741"/>
    </source>
</evidence>
<dbReference type="GO" id="GO:0007015">
    <property type="term" value="P:actin filament organization"/>
    <property type="evidence" value="ECO:0007669"/>
    <property type="project" value="TreeGrafter"/>
</dbReference>
<dbReference type="STRING" id="130081.M2Y9Z4"/>
<dbReference type="GO" id="GO:0016459">
    <property type="term" value="C:myosin complex"/>
    <property type="evidence" value="ECO:0007669"/>
    <property type="project" value="UniProtKB-KW"/>
</dbReference>
<dbReference type="SMART" id="SM00242">
    <property type="entry name" value="MYSc"/>
    <property type="match status" value="1"/>
</dbReference>
<dbReference type="Proteomes" id="UP000030680">
    <property type="component" value="Unassembled WGS sequence"/>
</dbReference>
<dbReference type="GO" id="GO:0051015">
    <property type="term" value="F:actin filament binding"/>
    <property type="evidence" value="ECO:0007669"/>
    <property type="project" value="TreeGrafter"/>
</dbReference>
<dbReference type="Gene3D" id="1.10.10.820">
    <property type="match status" value="1"/>
</dbReference>
<dbReference type="InterPro" id="IPR008999">
    <property type="entry name" value="Actin-crosslinking"/>
</dbReference>
<keyword evidence="5 6" id="KW-0009">Actin-binding</keyword>
<keyword evidence="3 6" id="KW-0518">Myosin</keyword>
<dbReference type="GO" id="GO:0000146">
    <property type="term" value="F:microfilament motor activity"/>
    <property type="evidence" value="ECO:0007669"/>
    <property type="project" value="TreeGrafter"/>
</dbReference>
<dbReference type="SMART" id="SM00015">
    <property type="entry name" value="IQ"/>
    <property type="match status" value="9"/>
</dbReference>
<dbReference type="Pfam" id="PF00612">
    <property type="entry name" value="IQ"/>
    <property type="match status" value="4"/>
</dbReference>